<evidence type="ECO:0000313" key="11">
    <source>
        <dbReference type="Proteomes" id="UP000551878"/>
    </source>
</evidence>
<evidence type="ECO:0000256" key="2">
    <source>
        <dbReference type="ARBA" id="ARBA00022722"/>
    </source>
</evidence>
<dbReference type="InterPro" id="IPR025824">
    <property type="entry name" value="OB-fold_nuc-bd_dom"/>
</dbReference>
<keyword evidence="11" id="KW-1185">Reference proteome</keyword>
<dbReference type="Proteomes" id="UP000551878">
    <property type="component" value="Unassembled WGS sequence"/>
</dbReference>
<evidence type="ECO:0000256" key="3">
    <source>
        <dbReference type="ARBA" id="ARBA00022801"/>
    </source>
</evidence>
<keyword evidence="4 5" id="KW-0269">Exonuclease</keyword>
<keyword evidence="3 5" id="KW-0378">Hydrolase</keyword>
<dbReference type="AlphaFoldDB" id="A0A840QNZ0"/>
<proteinExistence type="inferred from homology"/>
<dbReference type="GO" id="GO:0009318">
    <property type="term" value="C:exodeoxyribonuclease VII complex"/>
    <property type="evidence" value="ECO:0007669"/>
    <property type="project" value="UniProtKB-UniRule"/>
</dbReference>
<keyword evidence="2 5" id="KW-0540">Nuclease</keyword>
<gene>
    <name evidence="5" type="primary">xseA</name>
    <name evidence="10" type="ORF">HNQ41_001231</name>
</gene>
<dbReference type="EMBL" id="JACHHB010000004">
    <property type="protein sequence ID" value="MBB5173068.1"/>
    <property type="molecule type" value="Genomic_DNA"/>
</dbReference>
<comment type="catalytic activity">
    <reaction evidence="5 6">
        <text>Exonucleolytic cleavage in either 5'- to 3'- or 3'- to 5'-direction to yield nucleoside 5'-phosphates.</text>
        <dbReference type="EC" id="3.1.11.6"/>
    </reaction>
</comment>
<dbReference type="EC" id="3.1.11.6" evidence="5"/>
<dbReference type="GO" id="GO:0005737">
    <property type="term" value="C:cytoplasm"/>
    <property type="evidence" value="ECO:0007669"/>
    <property type="project" value="UniProtKB-SubCell"/>
</dbReference>
<comment type="caution">
    <text evidence="10">The sequence shown here is derived from an EMBL/GenBank/DDBJ whole genome shotgun (WGS) entry which is preliminary data.</text>
</comment>
<protein>
    <recommendedName>
        <fullName evidence="5">Exodeoxyribonuclease 7 large subunit</fullName>
        <ecNumber evidence="5">3.1.11.6</ecNumber>
    </recommendedName>
    <alternativeName>
        <fullName evidence="5">Exodeoxyribonuclease VII large subunit</fullName>
        <shortName evidence="5">Exonuclease VII large subunit</shortName>
    </alternativeName>
</protein>
<evidence type="ECO:0000259" key="9">
    <source>
        <dbReference type="Pfam" id="PF13742"/>
    </source>
</evidence>
<evidence type="ECO:0000256" key="4">
    <source>
        <dbReference type="ARBA" id="ARBA00022839"/>
    </source>
</evidence>
<keyword evidence="7" id="KW-0175">Coiled coil</keyword>
<comment type="similarity">
    <text evidence="5 6">Belongs to the XseA family.</text>
</comment>
<evidence type="ECO:0000256" key="6">
    <source>
        <dbReference type="RuleBase" id="RU004355"/>
    </source>
</evidence>
<feature type="coiled-coil region" evidence="7">
    <location>
        <begin position="308"/>
        <end position="335"/>
    </location>
</feature>
<name>A0A840QNZ0_9BACI</name>
<organism evidence="10 11">
    <name type="scientific">Texcoconibacillus texcoconensis</name>
    <dbReference type="NCBI Taxonomy" id="1095777"/>
    <lineage>
        <taxon>Bacteria</taxon>
        <taxon>Bacillati</taxon>
        <taxon>Bacillota</taxon>
        <taxon>Bacilli</taxon>
        <taxon>Bacillales</taxon>
        <taxon>Bacillaceae</taxon>
        <taxon>Texcoconibacillus</taxon>
    </lineage>
</organism>
<evidence type="ECO:0000259" key="8">
    <source>
        <dbReference type="Pfam" id="PF02601"/>
    </source>
</evidence>
<dbReference type="InterPro" id="IPR003753">
    <property type="entry name" value="Exonuc_VII_L"/>
</dbReference>
<dbReference type="CDD" id="cd04489">
    <property type="entry name" value="ExoVII_LU_OBF"/>
    <property type="match status" value="1"/>
</dbReference>
<feature type="domain" description="Exonuclease VII large subunit C-terminal" evidence="8">
    <location>
        <begin position="125"/>
        <end position="440"/>
    </location>
</feature>
<comment type="subunit">
    <text evidence="5">Heterooligomer composed of large and small subunits.</text>
</comment>
<evidence type="ECO:0000313" key="10">
    <source>
        <dbReference type="EMBL" id="MBB5173068.1"/>
    </source>
</evidence>
<feature type="domain" description="OB-fold nucleic acid binding" evidence="9">
    <location>
        <begin position="7"/>
        <end position="102"/>
    </location>
</feature>
<keyword evidence="1 5" id="KW-0963">Cytoplasm</keyword>
<comment type="subcellular location">
    <subcellularLocation>
        <location evidence="5 6">Cytoplasm</location>
    </subcellularLocation>
</comment>
<dbReference type="GO" id="GO:0003676">
    <property type="term" value="F:nucleic acid binding"/>
    <property type="evidence" value="ECO:0007669"/>
    <property type="project" value="InterPro"/>
</dbReference>
<dbReference type="Pfam" id="PF13742">
    <property type="entry name" value="tRNA_anti_2"/>
    <property type="match status" value="1"/>
</dbReference>
<dbReference type="PANTHER" id="PTHR30008:SF0">
    <property type="entry name" value="EXODEOXYRIBONUCLEASE 7 LARGE SUBUNIT"/>
    <property type="match status" value="1"/>
</dbReference>
<sequence>MANDQFYSVSSLTKWVKRLIDRDDALQNIWVRAEISNFKKHSRGHMYFTLKDEKSRVQSVMFAGNNRHLTFIPENGMSVLVRGDVSVYEPYGQYQFYVKDMQPDGMGNLFLAYEQLKKKLANQGWFDNEKKRQIPNYPRSIAVVTSRTGAAVRDIVTTLKRRFPQVQITLFPVLVQGEGAAPAIVHAIRQADAMKKFDVMIFGRGGGSIEELWAFNEEAVAEAIYHCSIPTISAVGHETDVTISDFVADLRAPTPTAAAELAVPDTMEVEAKRRYLEQKLFKAVREKVTMEKERLGYLTKSYAFRYPRRLLQQKEEELDRNTERLRKETRRLGEQKRLQYEQLVKQLRAQHPSQQIATAYERLGQVNHLLIHAAGKQKEAYQSRYDQIVSKLDALSPLKVMNRGYSLVYEEKDALVKTVSTVNIGDQVKVRLQDGSFDCQVKDVHHERNSREE</sequence>
<dbReference type="GO" id="GO:0006308">
    <property type="term" value="P:DNA catabolic process"/>
    <property type="evidence" value="ECO:0007669"/>
    <property type="project" value="UniProtKB-UniRule"/>
</dbReference>
<evidence type="ECO:0000256" key="1">
    <source>
        <dbReference type="ARBA" id="ARBA00022490"/>
    </source>
</evidence>
<dbReference type="InterPro" id="IPR020579">
    <property type="entry name" value="Exonuc_VII_lsu_C"/>
</dbReference>
<accession>A0A840QNZ0</accession>
<evidence type="ECO:0000256" key="7">
    <source>
        <dbReference type="SAM" id="Coils"/>
    </source>
</evidence>
<evidence type="ECO:0000256" key="5">
    <source>
        <dbReference type="HAMAP-Rule" id="MF_00378"/>
    </source>
</evidence>
<comment type="function">
    <text evidence="5">Bidirectionally degrades single-stranded DNA into large acid-insoluble oligonucleotides, which are then degraded further into small acid-soluble oligonucleotides.</text>
</comment>
<dbReference type="GO" id="GO:0008855">
    <property type="term" value="F:exodeoxyribonuclease VII activity"/>
    <property type="evidence" value="ECO:0007669"/>
    <property type="project" value="UniProtKB-UniRule"/>
</dbReference>
<dbReference type="NCBIfam" id="TIGR00237">
    <property type="entry name" value="xseA"/>
    <property type="match status" value="1"/>
</dbReference>
<dbReference type="Pfam" id="PF02601">
    <property type="entry name" value="Exonuc_VII_L"/>
    <property type="match status" value="1"/>
</dbReference>
<dbReference type="RefSeq" id="WP_184663512.1">
    <property type="nucleotide sequence ID" value="NZ_JACHHB010000004.1"/>
</dbReference>
<reference evidence="10 11" key="1">
    <citation type="submission" date="2020-08" db="EMBL/GenBank/DDBJ databases">
        <title>Genomic Encyclopedia of Type Strains, Phase IV (KMG-IV): sequencing the most valuable type-strain genomes for metagenomic binning, comparative biology and taxonomic classification.</title>
        <authorList>
            <person name="Goeker M."/>
        </authorList>
    </citation>
    <scope>NUCLEOTIDE SEQUENCE [LARGE SCALE GENOMIC DNA]</scope>
    <source>
        <strain evidence="10 11">DSM 24696</strain>
    </source>
</reference>
<dbReference type="HAMAP" id="MF_00378">
    <property type="entry name" value="Exonuc_7_L"/>
    <property type="match status" value="1"/>
</dbReference>
<dbReference type="PANTHER" id="PTHR30008">
    <property type="entry name" value="EXODEOXYRIBONUCLEASE 7 LARGE SUBUNIT"/>
    <property type="match status" value="1"/>
</dbReference>